<evidence type="ECO:0000256" key="1">
    <source>
        <dbReference type="SAM" id="SignalP"/>
    </source>
</evidence>
<evidence type="ECO:0000313" key="3">
    <source>
        <dbReference type="Proteomes" id="UP000050761"/>
    </source>
</evidence>
<dbReference type="AlphaFoldDB" id="A0A183GNP6"/>
<evidence type="ECO:0000313" key="4">
    <source>
        <dbReference type="WBParaSite" id="HPBE_0002431601-mRNA-1"/>
    </source>
</evidence>
<evidence type="ECO:0000313" key="2">
    <source>
        <dbReference type="EMBL" id="VDP44330.1"/>
    </source>
</evidence>
<feature type="signal peptide" evidence="1">
    <location>
        <begin position="1"/>
        <end position="15"/>
    </location>
</feature>
<feature type="chain" id="PRO_5044552217" evidence="1">
    <location>
        <begin position="16"/>
        <end position="151"/>
    </location>
</feature>
<reference evidence="4" key="2">
    <citation type="submission" date="2019-09" db="UniProtKB">
        <authorList>
            <consortium name="WormBaseParasite"/>
        </authorList>
    </citation>
    <scope>IDENTIFICATION</scope>
</reference>
<dbReference type="EMBL" id="UZAH01036181">
    <property type="protein sequence ID" value="VDP44330.1"/>
    <property type="molecule type" value="Genomic_DNA"/>
</dbReference>
<gene>
    <name evidence="2" type="ORF">HPBE_LOCUS24315</name>
</gene>
<sequence>MLAVMICIAVYMVFSLPECIVGSTTSRAGFHLLTDLRRLRTTPVMGRHGATFARSSMSEFRFVCSAVSVTKCMWCRGFCCRPVIDGSVAVGSGGKRGGDKVVVRRAFTAFSAPLCQQQACHSATLRGVIDYTCTCSVTRCALFVFLAFLQY</sequence>
<keyword evidence="1" id="KW-0732">Signal</keyword>
<organism evidence="3 4">
    <name type="scientific">Heligmosomoides polygyrus</name>
    <name type="common">Parasitic roundworm</name>
    <dbReference type="NCBI Taxonomy" id="6339"/>
    <lineage>
        <taxon>Eukaryota</taxon>
        <taxon>Metazoa</taxon>
        <taxon>Ecdysozoa</taxon>
        <taxon>Nematoda</taxon>
        <taxon>Chromadorea</taxon>
        <taxon>Rhabditida</taxon>
        <taxon>Rhabditina</taxon>
        <taxon>Rhabditomorpha</taxon>
        <taxon>Strongyloidea</taxon>
        <taxon>Heligmosomidae</taxon>
        <taxon>Heligmosomoides</taxon>
    </lineage>
</organism>
<keyword evidence="3" id="KW-1185">Reference proteome</keyword>
<dbReference type="Proteomes" id="UP000050761">
    <property type="component" value="Unassembled WGS sequence"/>
</dbReference>
<reference evidence="2 3" key="1">
    <citation type="submission" date="2018-11" db="EMBL/GenBank/DDBJ databases">
        <authorList>
            <consortium name="Pathogen Informatics"/>
        </authorList>
    </citation>
    <scope>NUCLEOTIDE SEQUENCE [LARGE SCALE GENOMIC DNA]</scope>
</reference>
<accession>A0A183GNP6</accession>
<accession>A0A3P8DLU6</accession>
<protein>
    <submittedName>
        <fullName evidence="4">Secreted protein</fullName>
    </submittedName>
</protein>
<dbReference type="WBParaSite" id="HPBE_0002431601-mRNA-1">
    <property type="protein sequence ID" value="HPBE_0002431601-mRNA-1"/>
    <property type="gene ID" value="HPBE_0002431601"/>
</dbReference>
<proteinExistence type="predicted"/>
<name>A0A183GNP6_HELPZ</name>